<comment type="caution">
    <text evidence="5">The sequence shown here is derived from an EMBL/GenBank/DDBJ whole genome shotgun (WGS) entry which is preliminary data.</text>
</comment>
<gene>
    <name evidence="5" type="ORF">MKW98_018499</name>
</gene>
<dbReference type="CDD" id="cd20544">
    <property type="entry name" value="CYCLIN_AtCycD-like_rpt2"/>
    <property type="match status" value="1"/>
</dbReference>
<protein>
    <recommendedName>
        <fullName evidence="4">Cyclin-like domain-containing protein</fullName>
    </recommendedName>
</protein>
<dbReference type="Pfam" id="PF00134">
    <property type="entry name" value="Cyclin_N"/>
    <property type="match status" value="1"/>
</dbReference>
<dbReference type="PANTHER" id="PTHR10177">
    <property type="entry name" value="CYCLINS"/>
    <property type="match status" value="1"/>
</dbReference>
<dbReference type="InterPro" id="IPR013763">
    <property type="entry name" value="Cyclin-like_dom"/>
</dbReference>
<comment type="similarity">
    <text evidence="3">Belongs to the cyclin family.</text>
</comment>
<proteinExistence type="inferred from homology"/>
<evidence type="ECO:0000313" key="5">
    <source>
        <dbReference type="EMBL" id="KAI3955398.1"/>
    </source>
</evidence>
<dbReference type="InterPro" id="IPR036915">
    <property type="entry name" value="Cyclin-like_sf"/>
</dbReference>
<evidence type="ECO:0000259" key="4">
    <source>
        <dbReference type="SMART" id="SM00385"/>
    </source>
</evidence>
<dbReference type="InterPro" id="IPR006671">
    <property type="entry name" value="Cyclin_N"/>
</dbReference>
<dbReference type="InterPro" id="IPR039361">
    <property type="entry name" value="Cyclin"/>
</dbReference>
<name>A0AAD4TGF6_9MAGN</name>
<organism evidence="5 6">
    <name type="scientific">Papaver atlanticum</name>
    <dbReference type="NCBI Taxonomy" id="357466"/>
    <lineage>
        <taxon>Eukaryota</taxon>
        <taxon>Viridiplantae</taxon>
        <taxon>Streptophyta</taxon>
        <taxon>Embryophyta</taxon>
        <taxon>Tracheophyta</taxon>
        <taxon>Spermatophyta</taxon>
        <taxon>Magnoliopsida</taxon>
        <taxon>Ranunculales</taxon>
        <taxon>Papaveraceae</taxon>
        <taxon>Papaveroideae</taxon>
        <taxon>Papaver</taxon>
    </lineage>
</organism>
<dbReference type="Gene3D" id="1.10.472.10">
    <property type="entry name" value="Cyclin-like"/>
    <property type="match status" value="2"/>
</dbReference>
<dbReference type="GO" id="GO:0051301">
    <property type="term" value="P:cell division"/>
    <property type="evidence" value="ECO:0007669"/>
    <property type="project" value="UniProtKB-KW"/>
</dbReference>
<keyword evidence="2" id="KW-0131">Cell cycle</keyword>
<evidence type="ECO:0000256" key="3">
    <source>
        <dbReference type="RuleBase" id="RU000383"/>
    </source>
</evidence>
<evidence type="ECO:0000313" key="6">
    <source>
        <dbReference type="Proteomes" id="UP001202328"/>
    </source>
</evidence>
<accession>A0AAD4TGF6</accession>
<feature type="domain" description="Cyclin-like" evidence="4">
    <location>
        <begin position="157"/>
        <end position="245"/>
    </location>
</feature>
<keyword evidence="6" id="KW-1185">Reference proteome</keyword>
<evidence type="ECO:0000256" key="2">
    <source>
        <dbReference type="ARBA" id="ARBA00023306"/>
    </source>
</evidence>
<reference evidence="5" key="1">
    <citation type="submission" date="2022-04" db="EMBL/GenBank/DDBJ databases">
        <title>A functionally conserved STORR gene fusion in Papaver species that diverged 16.8 million years ago.</title>
        <authorList>
            <person name="Catania T."/>
        </authorList>
    </citation>
    <scope>NUCLEOTIDE SEQUENCE</scope>
    <source>
        <strain evidence="5">S-188037</strain>
    </source>
</reference>
<dbReference type="SUPFAM" id="SSF47954">
    <property type="entry name" value="Cyclin-like"/>
    <property type="match status" value="1"/>
</dbReference>
<dbReference type="SMART" id="SM00385">
    <property type="entry name" value="CYCLIN"/>
    <property type="match status" value="1"/>
</dbReference>
<dbReference type="EMBL" id="JAJJMB010001752">
    <property type="protein sequence ID" value="KAI3955398.1"/>
    <property type="molecule type" value="Genomic_DNA"/>
</dbReference>
<evidence type="ECO:0000256" key="1">
    <source>
        <dbReference type="ARBA" id="ARBA00022618"/>
    </source>
</evidence>
<keyword evidence="3" id="KW-0195">Cyclin</keyword>
<sequence length="413" mass="47924">MKTLKPYTVSVIISYKVSFQYILPVANELYSRHIVAPIYGEMIIYTSSVTQKDIHKKKDYRNKNSMESLLHCDEDTRWLISTPPTSDRRRYSHAVPSNNIPSHYKSNPFYTSREESENAFMVCFEKEVEYMPKSGYVEHLFLPCNYSLLHGRIRAIQWFFKAHHRLSLSLETVFAAANYFDRFVSLKYHCIKWENWTIELISLVCLSIAAKFIEVSIPSLDELQDYLNHSFQPSIFQDMELTVLKALGWRLNCVTAYSYLDLLMHQASLLLQPDLHCVITSRVTDIVLGTLSDSKFREFRPSMIALSALKCSLEEILPSKSNDFFSRVTCTLIPEDQMIPITQCHNIMQERLVDPVYNVVDHGCSYFPPSPVIVMTREAIDRYDCHVDVSVVKVYCSVSNPKKRKSEAQHMYI</sequence>
<keyword evidence="1" id="KW-0132">Cell division</keyword>
<dbReference type="AlphaFoldDB" id="A0AAD4TGF6"/>
<dbReference type="Proteomes" id="UP001202328">
    <property type="component" value="Unassembled WGS sequence"/>
</dbReference>